<evidence type="ECO:0000256" key="1">
    <source>
        <dbReference type="SAM" id="MobiDB-lite"/>
    </source>
</evidence>
<evidence type="ECO:0000313" key="2">
    <source>
        <dbReference type="EMBL" id="AVF24959.1"/>
    </source>
</evidence>
<dbReference type="AlphaFoldDB" id="A0A2L1U9X1"/>
<evidence type="ECO:0000313" key="3">
    <source>
        <dbReference type="Proteomes" id="UP000239833"/>
    </source>
</evidence>
<accession>A0A2L1U9X1</accession>
<dbReference type="GeneID" id="64217576"/>
<dbReference type="RefSeq" id="WP_206764533.1">
    <property type="nucleotide sequence ID" value="NZ_CP019655.1"/>
</dbReference>
<proteinExistence type="predicted"/>
<protein>
    <submittedName>
        <fullName evidence="2">Uncharacterized protein</fullName>
    </submittedName>
</protein>
<feature type="compositionally biased region" description="Low complexity" evidence="1">
    <location>
        <begin position="214"/>
        <end position="224"/>
    </location>
</feature>
<sequence length="224" mass="23683" precursor="true">MAKRNIKKNPEQQHISVEQVRVRKPLKVLSTSLGIILAANLLLLPTAHAEGSSEPKLVEWSNENVKKFFDANTDWNIPLPQEKKETAGNGTGSVGSTGGGSPAPVVYHSGLNWTDLMLYHMIFNSGGPYSSSGWSSQRPVYDTRTSRPYVSKTYDSSTFQNKPTANSTVVPKTSSSKGGFKTKSSLNNNSSSGSKSRSSSPGGIGGKSSGFGSSGKSSGSSFGS</sequence>
<dbReference type="Proteomes" id="UP000239833">
    <property type="component" value="Chromosome"/>
</dbReference>
<reference evidence="3" key="1">
    <citation type="submission" date="2017-02" db="EMBL/GenBank/DDBJ databases">
        <title>Delineation of Paenibacillus larvae strains originating from foulbrood outbreaks.</title>
        <authorList>
            <person name="Beims H."/>
            <person name="Bunk B."/>
            <person name="Sproeer C."/>
            <person name="Mohr K.I."/>
            <person name="Pradella S."/>
            <person name="Guenther G."/>
            <person name="Rohde M."/>
            <person name="von der Ohe W."/>
            <person name="Steinert M."/>
        </authorList>
    </citation>
    <scope>NUCLEOTIDE SEQUENCE [LARGE SCALE GENOMIC DNA]</scope>
    <source>
        <strain evidence="3">Eric_III</strain>
    </source>
</reference>
<dbReference type="EMBL" id="CP019655">
    <property type="protein sequence ID" value="AVF24959.1"/>
    <property type="molecule type" value="Genomic_DNA"/>
</dbReference>
<organism evidence="2 3">
    <name type="scientific">Paenibacillus larvae subsp. larvae</name>
    <dbReference type="NCBI Taxonomy" id="147375"/>
    <lineage>
        <taxon>Bacteria</taxon>
        <taxon>Bacillati</taxon>
        <taxon>Bacillota</taxon>
        <taxon>Bacilli</taxon>
        <taxon>Bacillales</taxon>
        <taxon>Paenibacillaceae</taxon>
        <taxon>Paenibacillus</taxon>
    </lineage>
</organism>
<feature type="compositionally biased region" description="Low complexity" evidence="1">
    <location>
        <begin position="172"/>
        <end position="201"/>
    </location>
</feature>
<name>A0A2L1U9X1_9BACL</name>
<feature type="compositionally biased region" description="Gly residues" evidence="1">
    <location>
        <begin position="89"/>
        <end position="101"/>
    </location>
</feature>
<feature type="region of interest" description="Disordered" evidence="1">
    <location>
        <begin position="80"/>
        <end position="101"/>
    </location>
</feature>
<feature type="region of interest" description="Disordered" evidence="1">
    <location>
        <begin position="151"/>
        <end position="224"/>
    </location>
</feature>
<feature type="compositionally biased region" description="Polar residues" evidence="1">
    <location>
        <begin position="153"/>
        <end position="171"/>
    </location>
</feature>
<gene>
    <name evidence="2" type="ORF">ERICIII_00747</name>
</gene>
<feature type="compositionally biased region" description="Gly residues" evidence="1">
    <location>
        <begin position="202"/>
        <end position="213"/>
    </location>
</feature>